<dbReference type="RefSeq" id="WP_190879634.1">
    <property type="nucleotide sequence ID" value="NZ_JACJSK010000033.1"/>
</dbReference>
<sequence length="221" mass="22807">MKTLQTLGLGTSFIAATVTVATVVAVAPAQAALLNGGVGLSGDLDINNTASGFVWKFSENVVNDKSGDFAGLSFPADGSLPQINDLAFTCGVGNPTFCTTDPVTPLISFGTQTIKGTTAELTFNLDATQYLSFGVPGVINTTASFPYLTGAFKFNGATLAVGQLSGGYTNFGSNQNSTYQMTLATKDVPEPLTIMGSGFALGFGGLFQRKNAAKRKNQKSA</sequence>
<proteinExistence type="predicted"/>
<protein>
    <submittedName>
        <fullName evidence="2">PEP-CTERM sorting domain-containing protein</fullName>
    </submittedName>
</protein>
<evidence type="ECO:0000313" key="3">
    <source>
        <dbReference type="Proteomes" id="UP000641954"/>
    </source>
</evidence>
<evidence type="ECO:0000256" key="1">
    <source>
        <dbReference type="SAM" id="SignalP"/>
    </source>
</evidence>
<dbReference type="NCBIfam" id="TIGR04155">
    <property type="entry name" value="cyano_PEP"/>
    <property type="match status" value="1"/>
</dbReference>
<gene>
    <name evidence="2" type="ORF">H6G72_20290</name>
</gene>
<dbReference type="InterPro" id="IPR026374">
    <property type="entry name" value="Cyano_PEP"/>
</dbReference>
<keyword evidence="3" id="KW-1185">Reference proteome</keyword>
<accession>A0ABR8EJ30</accession>
<dbReference type="Proteomes" id="UP000641954">
    <property type="component" value="Unassembled WGS sequence"/>
</dbReference>
<keyword evidence="1" id="KW-0732">Signal</keyword>
<comment type="caution">
    <text evidence="2">The sequence shown here is derived from an EMBL/GenBank/DDBJ whole genome shotgun (WGS) entry which is preliminary data.</text>
</comment>
<reference evidence="2 3" key="1">
    <citation type="journal article" date="2020" name="ISME J.">
        <title>Comparative genomics reveals insights into cyanobacterial evolution and habitat adaptation.</title>
        <authorList>
            <person name="Chen M.Y."/>
            <person name="Teng W.K."/>
            <person name="Zhao L."/>
            <person name="Hu C.X."/>
            <person name="Zhou Y.K."/>
            <person name="Han B.P."/>
            <person name="Song L.R."/>
            <person name="Shu W.S."/>
        </authorList>
    </citation>
    <scope>NUCLEOTIDE SEQUENCE [LARGE SCALE GENOMIC DNA]</scope>
    <source>
        <strain evidence="2 3">FACHB-1370</strain>
    </source>
</reference>
<feature type="signal peptide" evidence="1">
    <location>
        <begin position="1"/>
        <end position="31"/>
    </location>
</feature>
<name>A0ABR8EJ30_9CYAN</name>
<evidence type="ECO:0000313" key="2">
    <source>
        <dbReference type="EMBL" id="MBD2546134.1"/>
    </source>
</evidence>
<dbReference type="EMBL" id="JACJSK010000033">
    <property type="protein sequence ID" value="MBD2546134.1"/>
    <property type="molecule type" value="Genomic_DNA"/>
</dbReference>
<feature type="chain" id="PRO_5046579236" evidence="1">
    <location>
        <begin position="32"/>
        <end position="221"/>
    </location>
</feature>
<organism evidence="2 3">
    <name type="scientific">Planktothricoides raciborskii FACHB-1370</name>
    <dbReference type="NCBI Taxonomy" id="2949576"/>
    <lineage>
        <taxon>Bacteria</taxon>
        <taxon>Bacillati</taxon>
        <taxon>Cyanobacteriota</taxon>
        <taxon>Cyanophyceae</taxon>
        <taxon>Oscillatoriophycideae</taxon>
        <taxon>Oscillatoriales</taxon>
        <taxon>Oscillatoriaceae</taxon>
        <taxon>Planktothricoides</taxon>
    </lineage>
</organism>